<comment type="caution">
    <text evidence="2">The sequence shown here is derived from an EMBL/GenBank/DDBJ whole genome shotgun (WGS) entry which is preliminary data.</text>
</comment>
<dbReference type="InterPro" id="IPR032135">
    <property type="entry name" value="DUF4817"/>
</dbReference>
<dbReference type="OrthoDB" id="6611281at2759"/>
<protein>
    <submittedName>
        <fullName evidence="2">DUF4817 domain-containing protein</fullName>
    </submittedName>
</protein>
<dbReference type="PANTHER" id="PTHR47326">
    <property type="entry name" value="TRANSPOSABLE ELEMENT TC3 TRANSPOSASE-LIKE PROTEIN"/>
    <property type="match status" value="1"/>
</dbReference>
<dbReference type="EMBL" id="BMAO01006060">
    <property type="protein sequence ID" value="GFR05797.1"/>
    <property type="molecule type" value="Genomic_DNA"/>
</dbReference>
<reference evidence="2" key="1">
    <citation type="submission" date="2020-07" db="EMBL/GenBank/DDBJ databases">
        <title>Multicomponent nature underlies the extraordinary mechanical properties of spider dragline silk.</title>
        <authorList>
            <person name="Kono N."/>
            <person name="Nakamura H."/>
            <person name="Mori M."/>
            <person name="Yoshida Y."/>
            <person name="Ohtoshi R."/>
            <person name="Malay A.D."/>
            <person name="Moran D.A.P."/>
            <person name="Tomita M."/>
            <person name="Numata K."/>
            <person name="Arakawa K."/>
        </authorList>
    </citation>
    <scope>NUCLEOTIDE SEQUENCE</scope>
</reference>
<keyword evidence="3" id="KW-1185">Reference proteome</keyword>
<name>A0A8X6LET7_TRICU</name>
<organism evidence="2 3">
    <name type="scientific">Trichonephila clavata</name>
    <name type="common">Joro spider</name>
    <name type="synonym">Nephila clavata</name>
    <dbReference type="NCBI Taxonomy" id="2740835"/>
    <lineage>
        <taxon>Eukaryota</taxon>
        <taxon>Metazoa</taxon>
        <taxon>Ecdysozoa</taxon>
        <taxon>Arthropoda</taxon>
        <taxon>Chelicerata</taxon>
        <taxon>Arachnida</taxon>
        <taxon>Araneae</taxon>
        <taxon>Araneomorphae</taxon>
        <taxon>Entelegynae</taxon>
        <taxon>Araneoidea</taxon>
        <taxon>Nephilidae</taxon>
        <taxon>Trichonephila</taxon>
    </lineage>
</organism>
<dbReference type="Pfam" id="PF16087">
    <property type="entry name" value="DUF4817"/>
    <property type="match status" value="1"/>
</dbReference>
<evidence type="ECO:0000259" key="1">
    <source>
        <dbReference type="Pfam" id="PF16087"/>
    </source>
</evidence>
<proteinExistence type="predicted"/>
<sequence>MSSMQEKAYCVFEYAKTSVTVGQRHFHTNFSQDISPPHRHNISRWVKQFQDTGCLCKNKSPGRKETKPEVIERLSDSFLRSPSKSTRRAGAELAVPCRTVWRVLRKRLQFKPYRYQMVQALKPTDKPLRKNF</sequence>
<evidence type="ECO:0000313" key="3">
    <source>
        <dbReference type="Proteomes" id="UP000887116"/>
    </source>
</evidence>
<accession>A0A8X6LET7</accession>
<dbReference type="Proteomes" id="UP000887116">
    <property type="component" value="Unassembled WGS sequence"/>
</dbReference>
<evidence type="ECO:0000313" key="2">
    <source>
        <dbReference type="EMBL" id="GFR05797.1"/>
    </source>
</evidence>
<feature type="domain" description="DUF4817" evidence="1">
    <location>
        <begin position="4"/>
        <end position="55"/>
    </location>
</feature>
<dbReference type="AlphaFoldDB" id="A0A8X6LET7"/>
<gene>
    <name evidence="2" type="primary">AVEN_221491_1</name>
    <name evidence="2" type="ORF">TNCT_288241</name>
</gene>
<dbReference type="PANTHER" id="PTHR47326:SF1">
    <property type="entry name" value="HTH PSQ-TYPE DOMAIN-CONTAINING PROTEIN"/>
    <property type="match status" value="1"/>
</dbReference>